<gene>
    <name evidence="9" type="ORF">CANARDRAFT_28674</name>
</gene>
<dbReference type="InterPro" id="IPR011650">
    <property type="entry name" value="Peptidase_M20_dimer"/>
</dbReference>
<sequence>MSSEKHTAPPPSENFNRGSKLSASKKTLATAASLLATAALILLSYPTECHKFNQDAVSRFNPYGTFSSAEPLCPLSEKIEFVDSEYAKFLLTDETFRNQSAYKLGKAIQFNTEVDDLTRDFEKFEYFHKVLETEFPAVFSNATIFKPNNYGLILEFKGSNETLKPLVLMAHQDTVPIGDRGKWVGDPLSGHFDGEKVWGRGAEDCKNLLVGTLSAMDQILASGFSLERTVILSYGFDEEISGYNGAKFNADFLVDRYGKNSVYQIIDEGATAFQVLGDNYVSLLATSEKGYFDIAVDVVAPGGHSSIPYPHTSIGYMAKFIDAYEDDVFTPVLPSNSPMMSNLQCLAENGELSASLKSNILKADFDPVAKAKVLEFMGEDRLSKYLVQTSQAVDIIHGGEKINSLPRNTSVMMNHRIALGNTATDVVNKIEKHASRLCVKFDLGLIVDGEIMIPPTDNGFFNVRTLMSLVNAPVTPVFDTIWDDLTGSIRYFYEDLVYPELFTKKKLIPQPGVVTGNTDTRHYWDLTDHIFRWQPGFDGIESNIHNVNEYTHIDSHLQTIAFFYGYIMTIC</sequence>
<dbReference type="PIRSF" id="PIRSF037217">
    <property type="entry name" value="Carboxypeptidase_S"/>
    <property type="match status" value="1"/>
</dbReference>
<dbReference type="Proteomes" id="UP000094801">
    <property type="component" value="Unassembled WGS sequence"/>
</dbReference>
<dbReference type="InterPro" id="IPR002933">
    <property type="entry name" value="Peptidase_M20"/>
</dbReference>
<dbReference type="InterPro" id="IPR017141">
    <property type="entry name" value="Pept_M20_carboxypep"/>
</dbReference>
<evidence type="ECO:0000256" key="1">
    <source>
        <dbReference type="ARBA" id="ARBA00006247"/>
    </source>
</evidence>
<protein>
    <recommendedName>
        <fullName evidence="8">Peptidase M20 dimerisation domain-containing protein</fullName>
    </recommendedName>
</protein>
<proteinExistence type="inferred from homology"/>
<dbReference type="PANTHER" id="PTHR45962:SF1">
    <property type="entry name" value="N-FATTY-ACYL-AMINO ACID SYNTHASE_HYDROLASE PM20D1"/>
    <property type="match status" value="1"/>
</dbReference>
<feature type="active site" description="Proton acceptor" evidence="6">
    <location>
        <position position="238"/>
    </location>
</feature>
<evidence type="ECO:0000259" key="8">
    <source>
        <dbReference type="Pfam" id="PF07687"/>
    </source>
</evidence>
<feature type="binding site" evidence="7">
    <location>
        <position position="239"/>
    </location>
    <ligand>
        <name>Zn(2+)</name>
        <dbReference type="ChEBI" id="CHEBI:29105"/>
        <label>1</label>
    </ligand>
</feature>
<dbReference type="Gene3D" id="3.30.70.360">
    <property type="match status" value="1"/>
</dbReference>
<feature type="active site" evidence="6">
    <location>
        <position position="173"/>
    </location>
</feature>
<keyword evidence="10" id="KW-1185">Reference proteome</keyword>
<dbReference type="InterPro" id="IPR047177">
    <property type="entry name" value="Pept_M20A"/>
</dbReference>
<evidence type="ECO:0000256" key="3">
    <source>
        <dbReference type="ARBA" id="ARBA00022723"/>
    </source>
</evidence>
<evidence type="ECO:0000256" key="5">
    <source>
        <dbReference type="ARBA" id="ARBA00022833"/>
    </source>
</evidence>
<dbReference type="GO" id="GO:0000328">
    <property type="term" value="C:fungal-type vacuole lumen"/>
    <property type="evidence" value="ECO:0007669"/>
    <property type="project" value="TreeGrafter"/>
</dbReference>
<dbReference type="InterPro" id="IPR036264">
    <property type="entry name" value="Bact_exopeptidase_dim_dom"/>
</dbReference>
<evidence type="ECO:0000256" key="6">
    <source>
        <dbReference type="PIRSR" id="PIRSR037217-1"/>
    </source>
</evidence>
<keyword evidence="5 7" id="KW-0862">Zinc</keyword>
<dbReference type="SUPFAM" id="SSF55031">
    <property type="entry name" value="Bacterial exopeptidase dimerisation domain"/>
    <property type="match status" value="1"/>
</dbReference>
<dbReference type="AlphaFoldDB" id="A0A1E4SZQ5"/>
<name>A0A1E4SZQ5_9ASCO</name>
<dbReference type="SUPFAM" id="SSF53187">
    <property type="entry name" value="Zn-dependent exopeptidases"/>
    <property type="match status" value="1"/>
</dbReference>
<feature type="binding site" evidence="7">
    <location>
        <position position="267"/>
    </location>
    <ligand>
        <name>Zn(2+)</name>
        <dbReference type="ChEBI" id="CHEBI:29105"/>
        <label>2</label>
    </ligand>
</feature>
<dbReference type="Gene3D" id="3.40.630.10">
    <property type="entry name" value="Zn peptidases"/>
    <property type="match status" value="1"/>
</dbReference>
<reference evidence="10" key="1">
    <citation type="submission" date="2016-04" db="EMBL/GenBank/DDBJ databases">
        <title>Comparative genomics of biotechnologically important yeasts.</title>
        <authorList>
            <consortium name="DOE Joint Genome Institute"/>
            <person name="Riley R."/>
            <person name="Haridas S."/>
            <person name="Wolfe K.H."/>
            <person name="Lopes M.R."/>
            <person name="Hittinger C.T."/>
            <person name="Goker M."/>
            <person name="Salamov A."/>
            <person name="Wisecaver J."/>
            <person name="Long T.M."/>
            <person name="Aerts A.L."/>
            <person name="Barry K."/>
            <person name="Choi C."/>
            <person name="Clum A."/>
            <person name="Coughlan A.Y."/>
            <person name="Deshpande S."/>
            <person name="Douglass A.P."/>
            <person name="Hanson S.J."/>
            <person name="Klenk H.-P."/>
            <person name="Labutti K."/>
            <person name="Lapidus A."/>
            <person name="Lindquist E."/>
            <person name="Lipzen A."/>
            <person name="Meier-Kolthoff J.P."/>
            <person name="Ohm R.A."/>
            <person name="Otillar R.P."/>
            <person name="Pangilinan J."/>
            <person name="Peng Y."/>
            <person name="Rokas A."/>
            <person name="Rosa C.A."/>
            <person name="Scheuner C."/>
            <person name="Sibirny A.A."/>
            <person name="Slot J.C."/>
            <person name="Stielow J.B."/>
            <person name="Sun H."/>
            <person name="Kurtzman C.P."/>
            <person name="Blackwell M."/>
            <person name="Grigoriev I.V."/>
            <person name="Jeffries T.W."/>
        </authorList>
    </citation>
    <scope>NUCLEOTIDE SEQUENCE [LARGE SCALE GENOMIC DNA]</scope>
    <source>
        <strain evidence="10">NRRL YB-2248</strain>
    </source>
</reference>
<dbReference type="Pfam" id="PF07687">
    <property type="entry name" value="M20_dimer"/>
    <property type="match status" value="1"/>
</dbReference>
<feature type="binding site" evidence="7">
    <location>
        <position position="171"/>
    </location>
    <ligand>
        <name>Zn(2+)</name>
        <dbReference type="ChEBI" id="CHEBI:29105"/>
        <label>2</label>
    </ligand>
</feature>
<feature type="domain" description="Peptidase M20 dimerisation" evidence="8">
    <location>
        <begin position="287"/>
        <end position="439"/>
    </location>
</feature>
<dbReference type="GO" id="GO:0051603">
    <property type="term" value="P:proteolysis involved in protein catabolic process"/>
    <property type="evidence" value="ECO:0007669"/>
    <property type="project" value="TreeGrafter"/>
</dbReference>
<feature type="binding site" evidence="7">
    <location>
        <position position="545"/>
    </location>
    <ligand>
        <name>Zn(2+)</name>
        <dbReference type="ChEBI" id="CHEBI:29105"/>
        <label>1</label>
    </ligand>
</feature>
<dbReference type="GO" id="GO:0046872">
    <property type="term" value="F:metal ion binding"/>
    <property type="evidence" value="ECO:0007669"/>
    <property type="project" value="UniProtKB-KW"/>
</dbReference>
<dbReference type="Pfam" id="PF01546">
    <property type="entry name" value="Peptidase_M20"/>
    <property type="match status" value="1"/>
</dbReference>
<organism evidence="9 10">
    <name type="scientific">[Candida] arabinofermentans NRRL YB-2248</name>
    <dbReference type="NCBI Taxonomy" id="983967"/>
    <lineage>
        <taxon>Eukaryota</taxon>
        <taxon>Fungi</taxon>
        <taxon>Dikarya</taxon>
        <taxon>Ascomycota</taxon>
        <taxon>Saccharomycotina</taxon>
        <taxon>Pichiomycetes</taxon>
        <taxon>Pichiales</taxon>
        <taxon>Pichiaceae</taxon>
        <taxon>Ogataea</taxon>
        <taxon>Ogataea/Candida clade</taxon>
    </lineage>
</organism>
<comment type="similarity">
    <text evidence="1">Belongs to the peptidase M20A family.</text>
</comment>
<evidence type="ECO:0000256" key="2">
    <source>
        <dbReference type="ARBA" id="ARBA00022670"/>
    </source>
</evidence>
<feature type="binding site" evidence="7">
    <location>
        <position position="204"/>
    </location>
    <ligand>
        <name>Zn(2+)</name>
        <dbReference type="ChEBI" id="CHEBI:29105"/>
        <label>1</label>
    </ligand>
</feature>
<dbReference type="OrthoDB" id="3064516at2759"/>
<dbReference type="STRING" id="983967.A0A1E4SZQ5"/>
<keyword evidence="2" id="KW-0645">Protease</keyword>
<dbReference type="EMBL" id="KV453854">
    <property type="protein sequence ID" value="ODV84942.1"/>
    <property type="molecule type" value="Genomic_DNA"/>
</dbReference>
<dbReference type="PANTHER" id="PTHR45962">
    <property type="entry name" value="N-FATTY-ACYL-AMINO ACID SYNTHASE/HYDROLASE PM20D1"/>
    <property type="match status" value="1"/>
</dbReference>
<evidence type="ECO:0000313" key="10">
    <source>
        <dbReference type="Proteomes" id="UP000094801"/>
    </source>
</evidence>
<accession>A0A1E4SZQ5</accession>
<dbReference type="GO" id="GO:0004181">
    <property type="term" value="F:metallocarboxypeptidase activity"/>
    <property type="evidence" value="ECO:0007669"/>
    <property type="project" value="InterPro"/>
</dbReference>
<evidence type="ECO:0000256" key="4">
    <source>
        <dbReference type="ARBA" id="ARBA00022801"/>
    </source>
</evidence>
<evidence type="ECO:0000313" key="9">
    <source>
        <dbReference type="EMBL" id="ODV84942.1"/>
    </source>
</evidence>
<evidence type="ECO:0000256" key="7">
    <source>
        <dbReference type="PIRSR" id="PIRSR037217-2"/>
    </source>
</evidence>
<feature type="binding site" evidence="7">
    <location>
        <position position="204"/>
    </location>
    <ligand>
        <name>Zn(2+)</name>
        <dbReference type="ChEBI" id="CHEBI:29105"/>
        <label>2</label>
    </ligand>
</feature>
<keyword evidence="4" id="KW-0378">Hydrolase</keyword>
<keyword evidence="3 7" id="KW-0479">Metal-binding</keyword>